<organism evidence="5 6">
    <name type="scientific">Culter alburnus</name>
    <name type="common">Topmouth culter</name>
    <dbReference type="NCBI Taxonomy" id="194366"/>
    <lineage>
        <taxon>Eukaryota</taxon>
        <taxon>Metazoa</taxon>
        <taxon>Chordata</taxon>
        <taxon>Craniata</taxon>
        <taxon>Vertebrata</taxon>
        <taxon>Euteleostomi</taxon>
        <taxon>Actinopterygii</taxon>
        <taxon>Neopterygii</taxon>
        <taxon>Teleostei</taxon>
        <taxon>Ostariophysi</taxon>
        <taxon>Cypriniformes</taxon>
        <taxon>Xenocyprididae</taxon>
        <taxon>Xenocypridinae</taxon>
        <taxon>Culter</taxon>
    </lineage>
</organism>
<feature type="signal peptide" evidence="3">
    <location>
        <begin position="1"/>
        <end position="20"/>
    </location>
</feature>
<reference evidence="5 6" key="1">
    <citation type="submission" date="2024-05" db="EMBL/GenBank/DDBJ databases">
        <title>A high-quality chromosomal-level genome assembly of Topmouth culter (Culter alburnus).</title>
        <authorList>
            <person name="Zhao H."/>
        </authorList>
    </citation>
    <scope>NUCLEOTIDE SEQUENCE [LARGE SCALE GENOMIC DNA]</scope>
    <source>
        <strain evidence="5">CATC2023</strain>
        <tissue evidence="5">Muscle</tissue>
    </source>
</reference>
<dbReference type="GO" id="GO:0002376">
    <property type="term" value="P:immune system process"/>
    <property type="evidence" value="ECO:0007669"/>
    <property type="project" value="UniProtKB-KW"/>
</dbReference>
<dbReference type="InterPro" id="IPR013106">
    <property type="entry name" value="Ig_V-set"/>
</dbReference>
<evidence type="ECO:0000256" key="3">
    <source>
        <dbReference type="SAM" id="SignalP"/>
    </source>
</evidence>
<dbReference type="SMART" id="SM00406">
    <property type="entry name" value="IGv"/>
    <property type="match status" value="1"/>
</dbReference>
<name>A0AAW1ZIY0_CULAL</name>
<dbReference type="GO" id="GO:0007166">
    <property type="term" value="P:cell surface receptor signaling pathway"/>
    <property type="evidence" value="ECO:0007669"/>
    <property type="project" value="TreeGrafter"/>
</dbReference>
<dbReference type="Pfam" id="PF07686">
    <property type="entry name" value="V-set"/>
    <property type="match status" value="1"/>
</dbReference>
<evidence type="ECO:0000256" key="2">
    <source>
        <dbReference type="ARBA" id="ARBA00022859"/>
    </source>
</evidence>
<dbReference type="PANTHER" id="PTHR23268:SF102">
    <property type="entry name" value="IMMUNOGLOBULIN V-SET DOMAIN-CONTAINING PROTEIN"/>
    <property type="match status" value="1"/>
</dbReference>
<dbReference type="SUPFAM" id="SSF48726">
    <property type="entry name" value="Immunoglobulin"/>
    <property type="match status" value="1"/>
</dbReference>
<gene>
    <name evidence="5" type="ORF">ABG768_010088</name>
</gene>
<dbReference type="Gene3D" id="2.60.40.10">
    <property type="entry name" value="Immunoglobulins"/>
    <property type="match status" value="1"/>
</dbReference>
<accession>A0AAW1ZIY0</accession>
<dbReference type="Proteomes" id="UP001479290">
    <property type="component" value="Unassembled WGS sequence"/>
</dbReference>
<protein>
    <recommendedName>
        <fullName evidence="4">Ig-like domain-containing protein</fullName>
    </recommendedName>
</protein>
<dbReference type="AlphaFoldDB" id="A0AAW1ZIY0"/>
<keyword evidence="1 3" id="KW-0732">Signal</keyword>
<dbReference type="InterPro" id="IPR050413">
    <property type="entry name" value="TCR_beta_variable"/>
</dbReference>
<proteinExistence type="predicted"/>
<dbReference type="InterPro" id="IPR007110">
    <property type="entry name" value="Ig-like_dom"/>
</dbReference>
<keyword evidence="2" id="KW-0391">Immunity</keyword>
<keyword evidence="6" id="KW-1185">Reference proteome</keyword>
<dbReference type="GO" id="GO:0005886">
    <property type="term" value="C:plasma membrane"/>
    <property type="evidence" value="ECO:0007669"/>
    <property type="project" value="TreeGrafter"/>
</dbReference>
<sequence length="134" mass="15132">MTRAIISLILLLHWSQGAMGGDDVVQEPKILWEPKGSSAYMNCTHYKEISYFQMYWYRQRPGETMRLIVFTIAGSDPDFGDVDKDKFEAHKSVADRGSLVVKDLEPEDSAIYFCSVSQHSVSKAGECCTKTHCT</sequence>
<evidence type="ECO:0000259" key="4">
    <source>
        <dbReference type="PROSITE" id="PS50835"/>
    </source>
</evidence>
<comment type="caution">
    <text evidence="5">The sequence shown here is derived from an EMBL/GenBank/DDBJ whole genome shotgun (WGS) entry which is preliminary data.</text>
</comment>
<dbReference type="PANTHER" id="PTHR23268">
    <property type="entry name" value="T-CELL RECEPTOR BETA CHAIN"/>
    <property type="match status" value="1"/>
</dbReference>
<feature type="domain" description="Ig-like" evidence="4">
    <location>
        <begin position="35"/>
        <end position="124"/>
    </location>
</feature>
<dbReference type="InterPro" id="IPR013783">
    <property type="entry name" value="Ig-like_fold"/>
</dbReference>
<evidence type="ECO:0000313" key="6">
    <source>
        <dbReference type="Proteomes" id="UP001479290"/>
    </source>
</evidence>
<feature type="chain" id="PRO_5043800049" description="Ig-like domain-containing protein" evidence="3">
    <location>
        <begin position="21"/>
        <end position="134"/>
    </location>
</feature>
<dbReference type="EMBL" id="JAWDJR010000017">
    <property type="protein sequence ID" value="KAK9960007.1"/>
    <property type="molecule type" value="Genomic_DNA"/>
</dbReference>
<evidence type="ECO:0000256" key="1">
    <source>
        <dbReference type="ARBA" id="ARBA00022729"/>
    </source>
</evidence>
<dbReference type="InterPro" id="IPR036179">
    <property type="entry name" value="Ig-like_dom_sf"/>
</dbReference>
<evidence type="ECO:0000313" key="5">
    <source>
        <dbReference type="EMBL" id="KAK9960007.1"/>
    </source>
</evidence>
<dbReference type="PROSITE" id="PS50835">
    <property type="entry name" value="IG_LIKE"/>
    <property type="match status" value="1"/>
</dbReference>